<gene>
    <name evidence="8" type="ORF">DASC09_056080</name>
</gene>
<comment type="catalytic activity">
    <reaction evidence="6">
        <text>an N-acyl-L-alpha-aminoacyl-tRNA + H2O = an N-acyl-L-amino acid + a tRNA + H(+)</text>
        <dbReference type="Rhea" id="RHEA:54448"/>
        <dbReference type="Rhea" id="RHEA-COMP:10123"/>
        <dbReference type="Rhea" id="RHEA-COMP:13883"/>
        <dbReference type="ChEBI" id="CHEBI:15377"/>
        <dbReference type="ChEBI" id="CHEBI:15378"/>
        <dbReference type="ChEBI" id="CHEBI:59874"/>
        <dbReference type="ChEBI" id="CHEBI:78442"/>
        <dbReference type="ChEBI" id="CHEBI:138191"/>
        <dbReference type="EC" id="3.1.1.29"/>
    </reaction>
</comment>
<organism evidence="8 9">
    <name type="scientific">Saccharomycopsis crataegensis</name>
    <dbReference type="NCBI Taxonomy" id="43959"/>
    <lineage>
        <taxon>Eukaryota</taxon>
        <taxon>Fungi</taxon>
        <taxon>Dikarya</taxon>
        <taxon>Ascomycota</taxon>
        <taxon>Saccharomycotina</taxon>
        <taxon>Saccharomycetes</taxon>
        <taxon>Saccharomycopsidaceae</taxon>
        <taxon>Saccharomycopsis</taxon>
    </lineage>
</organism>
<dbReference type="PROSITE" id="PS01195">
    <property type="entry name" value="PEPT_TRNA_HYDROL_1"/>
    <property type="match status" value="1"/>
</dbReference>
<dbReference type="PANTHER" id="PTHR17224">
    <property type="entry name" value="PEPTIDYL-TRNA HYDROLASE"/>
    <property type="match status" value="1"/>
</dbReference>
<dbReference type="Proteomes" id="UP001360560">
    <property type="component" value="Unassembled WGS sequence"/>
</dbReference>
<comment type="similarity">
    <text evidence="5 7">Belongs to the PTH family.</text>
</comment>
<name>A0AAV5QU20_9ASCO</name>
<keyword evidence="9" id="KW-1185">Reference proteome</keyword>
<evidence type="ECO:0000313" key="8">
    <source>
        <dbReference type="EMBL" id="GMM38269.1"/>
    </source>
</evidence>
<dbReference type="Pfam" id="PF01195">
    <property type="entry name" value="Pept_tRNA_hydro"/>
    <property type="match status" value="1"/>
</dbReference>
<accession>A0AAV5QU20</accession>
<dbReference type="GO" id="GO:0000049">
    <property type="term" value="F:tRNA binding"/>
    <property type="evidence" value="ECO:0007669"/>
    <property type="project" value="UniProtKB-KW"/>
</dbReference>
<dbReference type="InterPro" id="IPR001328">
    <property type="entry name" value="Pept_tRNA_hydro"/>
</dbReference>
<comment type="caution">
    <text evidence="8">The sequence shown here is derived from an EMBL/GenBank/DDBJ whole genome shotgun (WGS) entry which is preliminary data.</text>
</comment>
<evidence type="ECO:0000256" key="1">
    <source>
        <dbReference type="ARBA" id="ARBA00013260"/>
    </source>
</evidence>
<dbReference type="Gene3D" id="3.40.50.1470">
    <property type="entry name" value="Peptidyl-tRNA hydrolase"/>
    <property type="match status" value="1"/>
</dbReference>
<evidence type="ECO:0000256" key="6">
    <source>
        <dbReference type="RuleBase" id="RU000673"/>
    </source>
</evidence>
<evidence type="ECO:0000256" key="3">
    <source>
        <dbReference type="ARBA" id="ARBA00022801"/>
    </source>
</evidence>
<evidence type="ECO:0000256" key="5">
    <source>
        <dbReference type="ARBA" id="ARBA00038063"/>
    </source>
</evidence>
<keyword evidence="2" id="KW-0820">tRNA-binding</keyword>
<evidence type="ECO:0000256" key="4">
    <source>
        <dbReference type="ARBA" id="ARBA00022884"/>
    </source>
</evidence>
<evidence type="ECO:0000313" key="9">
    <source>
        <dbReference type="Proteomes" id="UP001360560"/>
    </source>
</evidence>
<dbReference type="NCBIfam" id="TIGR00447">
    <property type="entry name" value="pth"/>
    <property type="match status" value="1"/>
</dbReference>
<sequence length="277" mass="31090">MTAVNILTKMHVSRKLAFISASKPIIGAAATTMLQPTTNMKTRLFFDRSFCHSSMSLGSLPTRLTASIPRSPRVGSPYLIICSIGNPEPEYEGTRHNVGHFVVEKLRQYYGFSDWYNNDLEKCKCALPTSSSTSPDLPVLFYKSGTYMNVSGAPLKKNYNLLKQYTESKGYVPVLVIVNDELGFKVGKVQLRKRKAGIRGHNGLRSIKQQLGDGNFLTINVGVDRCQSKDSRDVAEYVLDKTPREDLRRIEAECIPKIVTYIDEMLEGKHINELHNP</sequence>
<evidence type="ECO:0000256" key="2">
    <source>
        <dbReference type="ARBA" id="ARBA00022555"/>
    </source>
</evidence>
<dbReference type="SUPFAM" id="SSF53178">
    <property type="entry name" value="Peptidyl-tRNA hydrolase-like"/>
    <property type="match status" value="1"/>
</dbReference>
<dbReference type="EMBL" id="BTFZ01000019">
    <property type="protein sequence ID" value="GMM38269.1"/>
    <property type="molecule type" value="Genomic_DNA"/>
</dbReference>
<dbReference type="PANTHER" id="PTHR17224:SF1">
    <property type="entry name" value="PEPTIDYL-TRNA HYDROLASE"/>
    <property type="match status" value="1"/>
</dbReference>
<dbReference type="InterPro" id="IPR018171">
    <property type="entry name" value="Pept_tRNA_hydro_CS"/>
</dbReference>
<dbReference type="PROSITE" id="PS01196">
    <property type="entry name" value="PEPT_TRNA_HYDROL_2"/>
    <property type="match status" value="1"/>
</dbReference>
<keyword evidence="3 6" id="KW-0378">Hydrolase</keyword>
<dbReference type="GeneID" id="90076258"/>
<dbReference type="GO" id="GO:0004045">
    <property type="term" value="F:peptidyl-tRNA hydrolase activity"/>
    <property type="evidence" value="ECO:0007669"/>
    <property type="project" value="UniProtKB-EC"/>
</dbReference>
<dbReference type="EC" id="3.1.1.29" evidence="1 6"/>
<evidence type="ECO:0000256" key="7">
    <source>
        <dbReference type="RuleBase" id="RU004320"/>
    </source>
</evidence>
<reference evidence="8 9" key="1">
    <citation type="journal article" date="2023" name="Elife">
        <title>Identification of key yeast species and microbe-microbe interactions impacting larval growth of Drosophila in the wild.</title>
        <authorList>
            <person name="Mure A."/>
            <person name="Sugiura Y."/>
            <person name="Maeda R."/>
            <person name="Honda K."/>
            <person name="Sakurai N."/>
            <person name="Takahashi Y."/>
            <person name="Watada M."/>
            <person name="Katoh T."/>
            <person name="Gotoh A."/>
            <person name="Gotoh Y."/>
            <person name="Taniguchi I."/>
            <person name="Nakamura K."/>
            <person name="Hayashi T."/>
            <person name="Katayama T."/>
            <person name="Uemura T."/>
            <person name="Hattori Y."/>
        </authorList>
    </citation>
    <scope>NUCLEOTIDE SEQUENCE [LARGE SCALE GENOMIC DNA]</scope>
    <source>
        <strain evidence="8 9">SC-9</strain>
    </source>
</reference>
<dbReference type="RefSeq" id="XP_064855265.1">
    <property type="nucleotide sequence ID" value="XM_064999193.1"/>
</dbReference>
<protein>
    <recommendedName>
        <fullName evidence="1 6">Peptidyl-tRNA hydrolase</fullName>
        <ecNumber evidence="1 6">3.1.1.29</ecNumber>
    </recommendedName>
</protein>
<dbReference type="InterPro" id="IPR036416">
    <property type="entry name" value="Pept_tRNA_hydro_sf"/>
</dbReference>
<dbReference type="AlphaFoldDB" id="A0AAV5QU20"/>
<keyword evidence="4" id="KW-0694">RNA-binding</keyword>
<proteinExistence type="inferred from homology"/>